<keyword evidence="5" id="KW-1185">Reference proteome</keyword>
<keyword evidence="2 4" id="KW-0808">Transferase</keyword>
<organism evidence="4 5">
    <name type="scientific">Bifidobacterium reuteri DSM 23975</name>
    <dbReference type="NCBI Taxonomy" id="1437610"/>
    <lineage>
        <taxon>Bacteria</taxon>
        <taxon>Bacillati</taxon>
        <taxon>Actinomycetota</taxon>
        <taxon>Actinomycetes</taxon>
        <taxon>Bifidobacteriales</taxon>
        <taxon>Bifidobacteriaceae</taxon>
        <taxon>Bifidobacterium</taxon>
    </lineage>
</organism>
<accession>A0A087CSC5</accession>
<proteinExistence type="predicted"/>
<dbReference type="Pfam" id="PF05175">
    <property type="entry name" value="MTS"/>
    <property type="match status" value="1"/>
</dbReference>
<evidence type="ECO:0000259" key="3">
    <source>
        <dbReference type="Pfam" id="PF05175"/>
    </source>
</evidence>
<protein>
    <submittedName>
        <fullName evidence="4">Methyltransferase small</fullName>
        <ecNumber evidence="4">2.1.1.172</ecNumber>
    </submittedName>
</protein>
<dbReference type="EC" id="2.1.1.172" evidence="4"/>
<dbReference type="PANTHER" id="PTHR47816">
    <property type="entry name" value="RIBOSOMAL RNA SMALL SUBUNIT METHYLTRANSFERASE C"/>
    <property type="match status" value="1"/>
</dbReference>
<dbReference type="Gene3D" id="3.40.50.150">
    <property type="entry name" value="Vaccinia Virus protein VP39"/>
    <property type="match status" value="1"/>
</dbReference>
<dbReference type="InterPro" id="IPR046977">
    <property type="entry name" value="RsmC/RlmG"/>
</dbReference>
<dbReference type="eggNOG" id="COG2813">
    <property type="taxonomic scope" value="Bacteria"/>
</dbReference>
<evidence type="ECO:0000256" key="2">
    <source>
        <dbReference type="ARBA" id="ARBA00022679"/>
    </source>
</evidence>
<sequence>MAEQYFASEPQSKDARKTMNVTLRGHEAKVQVSNGVFSNSRVDLGTSVLLRQAPDLPLEGEFLDLGCGWGPIALAMAFDSPDAHVWAVDVNERALDLTRVNSEANGCTNISISQVDDSSTPLPAAQQPKDAVALPQELQFDAIWSNPPIRIGKEALHTLLMAWLPRLKPGAAAYLVVQRNLGSDSLIPWLDEALGAAFSVRKYASSKGFRIIEVRHEI</sequence>
<dbReference type="InterPro" id="IPR007848">
    <property type="entry name" value="Small_mtfrase_dom"/>
</dbReference>
<comment type="caution">
    <text evidence="4">The sequence shown here is derived from an EMBL/GenBank/DDBJ whole genome shotgun (WGS) entry which is preliminary data.</text>
</comment>
<name>A0A087CSC5_9BIFI</name>
<gene>
    <name evidence="4" type="ORF">BREU_1344</name>
</gene>
<reference evidence="4 5" key="1">
    <citation type="submission" date="2014-03" db="EMBL/GenBank/DDBJ databases">
        <title>Genomics of Bifidobacteria.</title>
        <authorList>
            <person name="Ventura M."/>
            <person name="Milani C."/>
            <person name="Lugli G.A."/>
        </authorList>
    </citation>
    <scope>NUCLEOTIDE SEQUENCE [LARGE SCALE GENOMIC DNA]</scope>
    <source>
        <strain evidence="4 5">DSM 23975</strain>
    </source>
</reference>
<keyword evidence="1 4" id="KW-0489">Methyltransferase</keyword>
<dbReference type="GO" id="GO:0052914">
    <property type="term" value="F:16S rRNA (guanine(1207)-N(2))-methyltransferase activity"/>
    <property type="evidence" value="ECO:0007669"/>
    <property type="project" value="UniProtKB-EC"/>
</dbReference>
<dbReference type="EMBL" id="JGZK01000005">
    <property type="protein sequence ID" value="KFI86175.1"/>
    <property type="molecule type" value="Genomic_DNA"/>
</dbReference>
<evidence type="ECO:0000313" key="4">
    <source>
        <dbReference type="EMBL" id="KFI86175.1"/>
    </source>
</evidence>
<dbReference type="Proteomes" id="UP000028984">
    <property type="component" value="Unassembled WGS sequence"/>
</dbReference>
<dbReference type="PANTHER" id="PTHR47816:SF4">
    <property type="entry name" value="RIBOSOMAL RNA SMALL SUBUNIT METHYLTRANSFERASE C"/>
    <property type="match status" value="1"/>
</dbReference>
<dbReference type="SUPFAM" id="SSF53335">
    <property type="entry name" value="S-adenosyl-L-methionine-dependent methyltransferases"/>
    <property type="match status" value="1"/>
</dbReference>
<dbReference type="RefSeq" id="WP_044088762.1">
    <property type="nucleotide sequence ID" value="NZ_JDUW01000003.1"/>
</dbReference>
<dbReference type="CDD" id="cd02440">
    <property type="entry name" value="AdoMet_MTases"/>
    <property type="match status" value="1"/>
</dbReference>
<dbReference type="OrthoDB" id="9764961at2"/>
<feature type="domain" description="Methyltransferase small" evidence="3">
    <location>
        <begin position="29"/>
        <end position="212"/>
    </location>
</feature>
<dbReference type="AlphaFoldDB" id="A0A087CSC5"/>
<evidence type="ECO:0000256" key="1">
    <source>
        <dbReference type="ARBA" id="ARBA00022603"/>
    </source>
</evidence>
<dbReference type="STRING" id="1437610.BREU_1344"/>
<evidence type="ECO:0000313" key="5">
    <source>
        <dbReference type="Proteomes" id="UP000028984"/>
    </source>
</evidence>
<dbReference type="InterPro" id="IPR029063">
    <property type="entry name" value="SAM-dependent_MTases_sf"/>
</dbReference>